<feature type="non-terminal residue" evidence="7">
    <location>
        <position position="1"/>
    </location>
</feature>
<gene>
    <name evidence="7" type="primary">Crat</name>
    <name evidence="7" type="ORF">G6Z78_0000359</name>
</gene>
<dbReference type="InterPro" id="IPR000542">
    <property type="entry name" value="Carn_acyl_trans"/>
</dbReference>
<dbReference type="AlphaFoldDB" id="A0A836ENN6"/>
<comment type="similarity">
    <text evidence="1 5">Belongs to the carnitine/choline acetyltransferase family.</text>
</comment>
<comment type="caution">
    <text evidence="7">The sequence shown here is derived from an EMBL/GenBank/DDBJ whole genome shotgun (WGS) entry which is preliminary data.</text>
</comment>
<proteinExistence type="inferred from homology"/>
<organism evidence="7 8">
    <name type="scientific">Pseudoatta argentina</name>
    <dbReference type="NCBI Taxonomy" id="621737"/>
    <lineage>
        <taxon>Eukaryota</taxon>
        <taxon>Metazoa</taxon>
        <taxon>Ecdysozoa</taxon>
        <taxon>Arthropoda</taxon>
        <taxon>Hexapoda</taxon>
        <taxon>Insecta</taxon>
        <taxon>Pterygota</taxon>
        <taxon>Neoptera</taxon>
        <taxon>Endopterygota</taxon>
        <taxon>Hymenoptera</taxon>
        <taxon>Apocrita</taxon>
        <taxon>Aculeata</taxon>
        <taxon>Formicoidea</taxon>
        <taxon>Formicidae</taxon>
        <taxon>Myrmicinae</taxon>
        <taxon>Pseudoatta</taxon>
    </lineage>
</organism>
<dbReference type="GO" id="GO:0005777">
    <property type="term" value="C:peroxisome"/>
    <property type="evidence" value="ECO:0007669"/>
    <property type="project" value="TreeGrafter"/>
</dbReference>
<feature type="non-terminal residue" evidence="7">
    <location>
        <position position="594"/>
    </location>
</feature>
<keyword evidence="2 5" id="KW-0808">Transferase</keyword>
<dbReference type="InterPro" id="IPR042231">
    <property type="entry name" value="Cho/carn_acyl_trans_2"/>
</dbReference>
<evidence type="ECO:0000313" key="8">
    <source>
        <dbReference type="Proteomes" id="UP000668214"/>
    </source>
</evidence>
<dbReference type="GO" id="GO:0004092">
    <property type="term" value="F:carnitine O-acetyltransferase activity"/>
    <property type="evidence" value="ECO:0007669"/>
    <property type="project" value="TreeGrafter"/>
</dbReference>
<dbReference type="EMBL" id="JAANIA010002128">
    <property type="protein sequence ID" value="KAG5317563.1"/>
    <property type="molecule type" value="Genomic_DNA"/>
</dbReference>
<feature type="active site" description="Proton acceptor" evidence="4">
    <location>
        <position position="314"/>
    </location>
</feature>
<feature type="domain" description="Choline/carnitine acyltransferase" evidence="6">
    <location>
        <begin position="43"/>
        <end position="583"/>
    </location>
</feature>
<protein>
    <submittedName>
        <fullName evidence="7">CACP acetyltransferase</fullName>
    </submittedName>
</protein>
<dbReference type="InterPro" id="IPR023213">
    <property type="entry name" value="CAT-like_dom_sf"/>
</dbReference>
<keyword evidence="3 5" id="KW-0012">Acyltransferase</keyword>
<dbReference type="Gene3D" id="3.30.559.10">
    <property type="entry name" value="Chloramphenicol acetyltransferase-like domain"/>
    <property type="match status" value="1"/>
</dbReference>
<keyword evidence="8" id="KW-1185">Reference proteome</keyword>
<evidence type="ECO:0000256" key="3">
    <source>
        <dbReference type="ARBA" id="ARBA00023315"/>
    </source>
</evidence>
<dbReference type="PROSITE" id="PS00440">
    <property type="entry name" value="ACYLTRANSF_C_2"/>
    <property type="match status" value="1"/>
</dbReference>
<evidence type="ECO:0000259" key="6">
    <source>
        <dbReference type="Pfam" id="PF00755"/>
    </source>
</evidence>
<dbReference type="InterPro" id="IPR039551">
    <property type="entry name" value="Cho/carn_acyl_trans"/>
</dbReference>
<sequence length="594" mass="67314">MYKIFSNVSKYTVYNGLRKTPSVLHEASITSLNLNHQPIPKQPVPDLKQTAERYLRSVKPLLTDNEYKNTERIVSEFIIHTGAGPRLHAKLLERYQNTDNWMKKWWLEVAYLGFRMPMIVHSSPGTVGPPVTFHRLDDMYVYAARLIVGVCNYNEMVKSGKIKQEMIHNNPLDMQPYGMILGTHRRPKEVVDKLLHTDEAKHIIIISNNNFFKLGVVDKDGILSEGKLVAAIKDVADRSSIQGKPIGILTGNNRDTWAKDYSLLLELGNNRNIMKDIENSLFIFSYINAGNRWHDKTVQYIISADGYIGMEYEHSPCEGIPVAVLHDYVLKYIATRENSARDGKSANCPKPELLNFETNDAIDSAIEIATDTVDKLSDDIDMECFTFDKFGADAIKAIKLSPDSFIQIAMQVTFYNLQKKAPAHYESAALRKFINARTECIRSTSIESVEFAKVMLPGEYKSKQQKKEMMIRAINTHKKYAAQAATGQGVDRHLFGLKMIAKSEGMELPELYKDVGYTRSTHFNLTSSQVHYKSASFMCYGPVVPDGYGCCYNPRSKDILFACSSFKSCNETNTRNFAYVLQQTLSDMRDIGSE</sequence>
<accession>A0A836ENN6</accession>
<dbReference type="GO" id="GO:0019254">
    <property type="term" value="P:carnitine metabolic process, CoA-linked"/>
    <property type="evidence" value="ECO:0007669"/>
    <property type="project" value="TreeGrafter"/>
</dbReference>
<dbReference type="Proteomes" id="UP000668214">
    <property type="component" value="Unassembled WGS sequence"/>
</dbReference>
<evidence type="ECO:0000256" key="4">
    <source>
        <dbReference type="PIRSR" id="PIRSR600542-1"/>
    </source>
</evidence>
<reference evidence="7" key="1">
    <citation type="submission" date="2020-02" db="EMBL/GenBank/DDBJ databases">
        <title>Relaxed selection underlies rapid genomic changes in the transitions from sociality to social parasitism in ants.</title>
        <authorList>
            <person name="Bi X."/>
        </authorList>
    </citation>
    <scope>NUCLEOTIDE SEQUENCE</scope>
    <source>
        <strain evidence="7">BGI-DK2014c</strain>
        <tissue evidence="7">Whole body</tissue>
    </source>
</reference>
<evidence type="ECO:0000256" key="1">
    <source>
        <dbReference type="ARBA" id="ARBA00005232"/>
    </source>
</evidence>
<dbReference type="PANTHER" id="PTHR22589:SF103">
    <property type="entry name" value="CARNITINE O-ACETYL-TRANSFERASE, ISOFORM A-RELATED"/>
    <property type="match status" value="1"/>
</dbReference>
<dbReference type="PROSITE" id="PS00439">
    <property type="entry name" value="ACYLTRANSF_C_1"/>
    <property type="match status" value="1"/>
</dbReference>
<name>A0A836ENN6_9HYME</name>
<dbReference type="Gene3D" id="3.30.559.70">
    <property type="entry name" value="Choline/Carnitine o-acyltransferase, domain 2"/>
    <property type="match status" value="1"/>
</dbReference>
<dbReference type="Pfam" id="PF00755">
    <property type="entry name" value="Carn_acyltransf"/>
    <property type="match status" value="1"/>
</dbReference>
<dbReference type="SUPFAM" id="SSF52777">
    <property type="entry name" value="CoA-dependent acyltransferases"/>
    <property type="match status" value="2"/>
</dbReference>
<dbReference type="PANTHER" id="PTHR22589">
    <property type="entry name" value="CARNITINE O-ACYLTRANSFERASE"/>
    <property type="match status" value="1"/>
</dbReference>
<evidence type="ECO:0000313" key="7">
    <source>
        <dbReference type="EMBL" id="KAG5317563.1"/>
    </source>
</evidence>
<evidence type="ECO:0000256" key="2">
    <source>
        <dbReference type="ARBA" id="ARBA00022679"/>
    </source>
</evidence>
<evidence type="ECO:0000256" key="5">
    <source>
        <dbReference type="RuleBase" id="RU003801"/>
    </source>
</evidence>